<dbReference type="EMBL" id="JAKJXP020000183">
    <property type="protein sequence ID" value="KAK7739258.1"/>
    <property type="molecule type" value="Genomic_DNA"/>
</dbReference>
<dbReference type="AlphaFoldDB" id="A0AAN9UCY7"/>
<comment type="caution">
    <text evidence="1">The sequence shown here is derived from an EMBL/GenBank/DDBJ whole genome shotgun (WGS) entry which is preliminary data.</text>
</comment>
<keyword evidence="2" id="KW-1185">Reference proteome</keyword>
<gene>
    <name evidence="1" type="ORF">SLS62_011264</name>
</gene>
<name>A0AAN9UCY7_9PEZI</name>
<organism evidence="1 2">
    <name type="scientific">Diatrype stigma</name>
    <dbReference type="NCBI Taxonomy" id="117547"/>
    <lineage>
        <taxon>Eukaryota</taxon>
        <taxon>Fungi</taxon>
        <taxon>Dikarya</taxon>
        <taxon>Ascomycota</taxon>
        <taxon>Pezizomycotina</taxon>
        <taxon>Sordariomycetes</taxon>
        <taxon>Xylariomycetidae</taxon>
        <taxon>Xylariales</taxon>
        <taxon>Diatrypaceae</taxon>
        <taxon>Diatrype</taxon>
    </lineage>
</organism>
<reference evidence="1 2" key="1">
    <citation type="submission" date="2024-02" db="EMBL/GenBank/DDBJ databases">
        <title>De novo assembly and annotation of 12 fungi associated with fruit tree decline syndrome in Ontario, Canada.</title>
        <authorList>
            <person name="Sulman M."/>
            <person name="Ellouze W."/>
            <person name="Ilyukhin E."/>
        </authorList>
    </citation>
    <scope>NUCLEOTIDE SEQUENCE [LARGE SCALE GENOMIC DNA]</scope>
    <source>
        <strain evidence="1 2">M11/M66-122</strain>
    </source>
</reference>
<evidence type="ECO:0000313" key="1">
    <source>
        <dbReference type="EMBL" id="KAK7739258.1"/>
    </source>
</evidence>
<dbReference type="Proteomes" id="UP001320420">
    <property type="component" value="Unassembled WGS sequence"/>
</dbReference>
<accession>A0AAN9UCY7</accession>
<protein>
    <submittedName>
        <fullName evidence="1">Uncharacterized protein</fullName>
    </submittedName>
</protein>
<proteinExistence type="predicted"/>
<sequence length="229" mass="25066">MSDIFQPKNYIRDYKKASDAEHVEGVWVHPKLLYPHESCTQEAVIVALSALKVQLAVNNYGVGACYFGPGNDRNKSMHIKGNEKQEVSDQLIHAVVARAALHAVGNMTQRGGGGSGSPQGQRFVHGIDMANVRRAVFKVDSPFMAGLLTKDGRAKMRRPGWTSSFDKDEKLEDPSWLDAIELEIDRLASLGLEVLVWHVSEGETTEAAAVMDGALWEIDGDGDYDPGSD</sequence>
<evidence type="ECO:0000313" key="2">
    <source>
        <dbReference type="Proteomes" id="UP001320420"/>
    </source>
</evidence>